<dbReference type="AlphaFoldDB" id="A0AAD1XCN5"/>
<reference evidence="1" key="1">
    <citation type="submission" date="2023-07" db="EMBL/GenBank/DDBJ databases">
        <authorList>
            <consortium name="AG Swart"/>
            <person name="Singh M."/>
            <person name="Singh A."/>
            <person name="Seah K."/>
            <person name="Emmerich C."/>
        </authorList>
    </citation>
    <scope>NUCLEOTIDE SEQUENCE</scope>
    <source>
        <strain evidence="1">DP1</strain>
    </source>
</reference>
<keyword evidence="2" id="KW-1185">Reference proteome</keyword>
<dbReference type="Proteomes" id="UP001295684">
    <property type="component" value="Unassembled WGS sequence"/>
</dbReference>
<organism evidence="1 2">
    <name type="scientific">Euplotes crassus</name>
    <dbReference type="NCBI Taxonomy" id="5936"/>
    <lineage>
        <taxon>Eukaryota</taxon>
        <taxon>Sar</taxon>
        <taxon>Alveolata</taxon>
        <taxon>Ciliophora</taxon>
        <taxon>Intramacronucleata</taxon>
        <taxon>Spirotrichea</taxon>
        <taxon>Hypotrichia</taxon>
        <taxon>Euplotida</taxon>
        <taxon>Euplotidae</taxon>
        <taxon>Moneuplotes</taxon>
    </lineage>
</organism>
<evidence type="ECO:0000313" key="2">
    <source>
        <dbReference type="Proteomes" id="UP001295684"/>
    </source>
</evidence>
<accession>A0AAD1XCN5</accession>
<protein>
    <submittedName>
        <fullName evidence="1">Uncharacterized protein</fullName>
    </submittedName>
</protein>
<dbReference type="EMBL" id="CAMPGE010006754">
    <property type="protein sequence ID" value="CAI2365641.1"/>
    <property type="molecule type" value="Genomic_DNA"/>
</dbReference>
<sequence length="394" mass="45786">MDAFGNSEIDRFKMFSSTPVKDYNRSDENSNTDNCFADICLSDIEHESNSKSHQLNFLFKDSEKSNDEILNFLEENKSPKVQNNKEQIEIPKNSNEKEITEPKKVDTHVLRMKRKNSPRKCRTTNPSETACIKAISNALECQKFNSYAEFKVRQTLQGFILGLYKNNEYRPLSLQYLVDKVDEVRVYLKRRNKFYNLHFSIKKSVIGALHSMKLFKKIGKDLWQIDRKAIEFEENLINKQLKMEQTGIEATDVKKEKLEQEDQPSQLSSLIDQVYNNEDPEKQKRELVEKFETMYQRLGGPMNIDNPFEGVSPDDDISVLWKKLGNNQMLGILHSFILLRPIIKDAIEREEQGVIEKETENSNIESKLLNDMAMKVDFLSNMVNSVASRVNTTD</sequence>
<name>A0AAD1XCN5_EUPCR</name>
<evidence type="ECO:0000313" key="1">
    <source>
        <dbReference type="EMBL" id="CAI2365641.1"/>
    </source>
</evidence>
<comment type="caution">
    <text evidence="1">The sequence shown here is derived from an EMBL/GenBank/DDBJ whole genome shotgun (WGS) entry which is preliminary data.</text>
</comment>
<proteinExistence type="predicted"/>
<gene>
    <name evidence="1" type="ORF">ECRASSUSDP1_LOCUS6949</name>
</gene>